<name>L7KN35_9ACTN</name>
<reference evidence="3 4" key="1">
    <citation type="submission" date="2012-12" db="EMBL/GenBank/DDBJ databases">
        <title>Whole genome shotgun sequence of Gordonia aichiensis NBRC 108223.</title>
        <authorList>
            <person name="Isaki-Nakamura S."/>
            <person name="Hosoyama A."/>
            <person name="Tsuchikane K."/>
            <person name="Ando Y."/>
            <person name="Baba S."/>
            <person name="Ohji S."/>
            <person name="Hamada M."/>
            <person name="Tamura T."/>
            <person name="Yamazoe A."/>
            <person name="Yamazaki S."/>
            <person name="Fujita N."/>
        </authorList>
    </citation>
    <scope>NUCLEOTIDE SEQUENCE [LARGE SCALE GENOMIC DNA]</scope>
    <source>
        <strain evidence="3 4">NBRC 108223</strain>
    </source>
</reference>
<evidence type="ECO:0000313" key="4">
    <source>
        <dbReference type="Proteomes" id="UP000010988"/>
    </source>
</evidence>
<keyword evidence="1" id="KW-0175">Coiled coil</keyword>
<organism evidence="3 4">
    <name type="scientific">Gordonia aichiensis NBRC 108223</name>
    <dbReference type="NCBI Taxonomy" id="1220583"/>
    <lineage>
        <taxon>Bacteria</taxon>
        <taxon>Bacillati</taxon>
        <taxon>Actinomycetota</taxon>
        <taxon>Actinomycetes</taxon>
        <taxon>Mycobacteriales</taxon>
        <taxon>Gordoniaceae</taxon>
        <taxon>Gordonia</taxon>
    </lineage>
</organism>
<dbReference type="RefSeq" id="WP_005174965.1">
    <property type="nucleotide sequence ID" value="NZ_BANR01000010.1"/>
</dbReference>
<dbReference type="Proteomes" id="UP000010988">
    <property type="component" value="Unassembled WGS sequence"/>
</dbReference>
<protein>
    <submittedName>
        <fullName evidence="3">Uncharacterized protein</fullName>
    </submittedName>
</protein>
<gene>
    <name evidence="3" type="ORF">GOACH_10_00760</name>
</gene>
<feature type="compositionally biased region" description="Low complexity" evidence="2">
    <location>
        <begin position="324"/>
        <end position="336"/>
    </location>
</feature>
<comment type="caution">
    <text evidence="3">The sequence shown here is derived from an EMBL/GenBank/DDBJ whole genome shotgun (WGS) entry which is preliminary data.</text>
</comment>
<dbReference type="OrthoDB" id="3246562at2"/>
<dbReference type="eggNOG" id="COG3883">
    <property type="taxonomic scope" value="Bacteria"/>
</dbReference>
<evidence type="ECO:0000313" key="3">
    <source>
        <dbReference type="EMBL" id="GAC49108.1"/>
    </source>
</evidence>
<sequence>MTAAAVRTRSPETTELGCRSLMRVFDDPQFATKIDQQLYSWCKQKNWDADLLTGPGVVDVAPGVTASLVRDQRQDGSTIERCRFHQDEGHGIWITEVTTLVDRDNSGWVWTDVYQPEGREARIPRLVGNILEVIDAFDGHHRITPTPIRADVDDVDEIYAAILDDDRRGFLFLAGSDDTMAIPQANWADYVKRLTGRTRGLANTYVLSPRATLALNTRLPESHRIREWSIRTFLPKPELDDPRDGVRHRVLSTGRIVNDTEYHLRDLLARAACRHSATTAIPRELVRIDRRLRELLDEAIVDGSAVRGPSTPVEAPHQTEESRVVAPTTTVPSTVTHRGSDTEPPSTSRLLAALRSVVTKVVGTADVTVEAIGRLGELAADSLMHEKNLRAVRERIHTIQSERNALEDRNIELAARAQDGQDELAGIRIELSATEAQLRHLRSELAKLDRGEVSWVPTAVSSDNPPDSFRDLIDRISEFERIVFTGDPKPAYALDDQNLVDWAIRTWDYLRALNDYCRLRSSGDFSGSVDDYVNDTPAGCATIPPGSHARGETKATQDHSEYGPLRVLPVPEAVDPSGKVFMGAHLRIAKFGSVSPRMHYFNDATGTGKIYVGYIGAHLPNFRTN</sequence>
<dbReference type="AlphaFoldDB" id="L7KN35"/>
<evidence type="ECO:0000256" key="1">
    <source>
        <dbReference type="SAM" id="Coils"/>
    </source>
</evidence>
<dbReference type="EMBL" id="BANR01000010">
    <property type="protein sequence ID" value="GAC49108.1"/>
    <property type="molecule type" value="Genomic_DNA"/>
</dbReference>
<proteinExistence type="predicted"/>
<feature type="region of interest" description="Disordered" evidence="2">
    <location>
        <begin position="305"/>
        <end position="346"/>
    </location>
</feature>
<evidence type="ECO:0000256" key="2">
    <source>
        <dbReference type="SAM" id="MobiDB-lite"/>
    </source>
</evidence>
<accession>L7KN35</accession>
<keyword evidence="4" id="KW-1185">Reference proteome</keyword>
<dbReference type="STRING" id="1220583.GOACH_10_00760"/>
<feature type="coiled-coil region" evidence="1">
    <location>
        <begin position="389"/>
        <end position="451"/>
    </location>
</feature>